<feature type="region of interest" description="Disordered" evidence="2">
    <location>
        <begin position="382"/>
        <end position="401"/>
    </location>
</feature>
<evidence type="ECO:0000313" key="3">
    <source>
        <dbReference type="EMBL" id="MBD7944720.1"/>
    </source>
</evidence>
<sequence>MNKNYIFLIVIINIQLLTDYRFRTCFTACLFVLEGGEKLKLQRYDRSYIKDYGETPEGYLTVQVPITRPGVFPYQRQDGTVQMEAKLPDEIFNDRTIRSARSKPVTDEHPNEPVTLDNYQSYAKGMSHTDARVEDLKLYVSLTITDKDLIQKVYDGKREISIGFMSDVVAETGTYNGQQYDFTQRNIEINHIAIVDQGRAGPEVAIRSDSDAWQIQDEKGGSTLVKIKIEGTEYEVDPVVKAHIESLKAKKETAKVKGDSLDTLQGCYDALEVKLQNAEKELATAKENQFSADELDKKVEERVNLISTAKPLLGDSYDFTGKTEREIKEAVIATTKSEFKGDGKSDDYINAFFDATVVQVEANGFSSTGTNNAFTGDTKTNEKEIEEMKNKRLNMRKEGGK</sequence>
<dbReference type="Proteomes" id="UP000640786">
    <property type="component" value="Unassembled WGS sequence"/>
</dbReference>
<feature type="coiled-coil region" evidence="1">
    <location>
        <begin position="261"/>
        <end position="295"/>
    </location>
</feature>
<dbReference type="InterPro" id="IPR016913">
    <property type="entry name" value="UCP029215"/>
</dbReference>
<name>A0ABR8RAK2_9BACI</name>
<proteinExistence type="predicted"/>
<keyword evidence="4" id="KW-1185">Reference proteome</keyword>
<evidence type="ECO:0000313" key="4">
    <source>
        <dbReference type="Proteomes" id="UP000640786"/>
    </source>
</evidence>
<comment type="caution">
    <text evidence="3">The sequence shown here is derived from an EMBL/GenBank/DDBJ whole genome shotgun (WGS) entry which is preliminary data.</text>
</comment>
<dbReference type="Pfam" id="PF09979">
    <property type="entry name" value="DUF2213"/>
    <property type="match status" value="1"/>
</dbReference>
<evidence type="ECO:0000256" key="1">
    <source>
        <dbReference type="SAM" id="Coils"/>
    </source>
</evidence>
<gene>
    <name evidence="3" type="ORF">H9650_11395</name>
</gene>
<keyword evidence="1" id="KW-0175">Coiled coil</keyword>
<dbReference type="EMBL" id="JACSQO010000005">
    <property type="protein sequence ID" value="MBD7944720.1"/>
    <property type="molecule type" value="Genomic_DNA"/>
</dbReference>
<evidence type="ECO:0000256" key="2">
    <source>
        <dbReference type="SAM" id="MobiDB-lite"/>
    </source>
</evidence>
<accession>A0ABR8RAK2</accession>
<protein>
    <submittedName>
        <fullName evidence="3">DUF2213 domain-containing protein</fullName>
    </submittedName>
</protein>
<reference evidence="3 4" key="1">
    <citation type="submission" date="2020-08" db="EMBL/GenBank/DDBJ databases">
        <title>A Genomic Blueprint of the Chicken Gut Microbiome.</title>
        <authorList>
            <person name="Gilroy R."/>
            <person name="Ravi A."/>
            <person name="Getino M."/>
            <person name="Pursley I."/>
            <person name="Horton D.L."/>
            <person name="Alikhan N.-F."/>
            <person name="Baker D."/>
            <person name="Gharbi K."/>
            <person name="Hall N."/>
            <person name="Watson M."/>
            <person name="Adriaenssens E.M."/>
            <person name="Foster-Nyarko E."/>
            <person name="Jarju S."/>
            <person name="Secka A."/>
            <person name="Antonio M."/>
            <person name="Oren A."/>
            <person name="Chaudhuri R."/>
            <person name="La Ragione R.M."/>
            <person name="Hildebrand F."/>
            <person name="Pallen M.J."/>
        </authorList>
    </citation>
    <scope>NUCLEOTIDE SEQUENCE [LARGE SCALE GENOMIC DNA]</scope>
    <source>
        <strain evidence="3 4">Sa2BUA9</strain>
    </source>
</reference>
<dbReference type="PIRSF" id="PIRSF029215">
    <property type="entry name" value="UCP029215"/>
    <property type="match status" value="1"/>
</dbReference>
<organism evidence="3 4">
    <name type="scientific">Psychrobacillus faecigallinarum</name>
    <dbReference type="NCBI Taxonomy" id="2762235"/>
    <lineage>
        <taxon>Bacteria</taxon>
        <taxon>Bacillati</taxon>
        <taxon>Bacillota</taxon>
        <taxon>Bacilli</taxon>
        <taxon>Bacillales</taxon>
        <taxon>Bacillaceae</taxon>
        <taxon>Psychrobacillus</taxon>
    </lineage>
</organism>